<dbReference type="Pfam" id="PF02042">
    <property type="entry name" value="RWP-RK"/>
    <property type="match status" value="1"/>
</dbReference>
<reference evidence="10 11" key="2">
    <citation type="submission" date="2024-10" db="EMBL/GenBank/DDBJ databases">
        <authorList>
            <person name="Ryan C."/>
        </authorList>
    </citation>
    <scope>NUCLEOTIDE SEQUENCE [LARGE SCALE GENOMIC DNA]</scope>
</reference>
<evidence type="ECO:0000313" key="10">
    <source>
        <dbReference type="EMBL" id="CAL5015424.1"/>
    </source>
</evidence>
<feature type="region of interest" description="Disordered" evidence="8">
    <location>
        <begin position="148"/>
        <end position="191"/>
    </location>
</feature>
<comment type="function">
    <text evidence="1">Putative transcription factor.</text>
</comment>
<evidence type="ECO:0000259" key="9">
    <source>
        <dbReference type="PROSITE" id="PS51519"/>
    </source>
</evidence>
<name>A0ABC9C8K4_9POAL</name>
<dbReference type="InterPro" id="IPR003035">
    <property type="entry name" value="RWP-RK_dom"/>
</dbReference>
<reference evidence="11" key="1">
    <citation type="submission" date="2024-06" db="EMBL/GenBank/DDBJ databases">
        <authorList>
            <person name="Ryan C."/>
        </authorList>
    </citation>
    <scope>NUCLEOTIDE SEQUENCE [LARGE SCALE GENOMIC DNA]</scope>
</reference>
<keyword evidence="4" id="KW-0238">DNA-binding</keyword>
<evidence type="ECO:0000256" key="7">
    <source>
        <dbReference type="SAM" id="Coils"/>
    </source>
</evidence>
<evidence type="ECO:0000256" key="1">
    <source>
        <dbReference type="ARBA" id="ARBA00004049"/>
    </source>
</evidence>
<dbReference type="EMBL" id="OZ075139">
    <property type="protein sequence ID" value="CAL5015424.1"/>
    <property type="molecule type" value="Genomic_DNA"/>
</dbReference>
<gene>
    <name evidence="10" type="ORF">URODEC1_LOCUS72568</name>
</gene>
<proteinExistence type="predicted"/>
<dbReference type="GO" id="GO:0003677">
    <property type="term" value="F:DNA binding"/>
    <property type="evidence" value="ECO:0007669"/>
    <property type="project" value="UniProtKB-KW"/>
</dbReference>
<feature type="compositionally biased region" description="Basic and acidic residues" evidence="8">
    <location>
        <begin position="148"/>
        <end position="160"/>
    </location>
</feature>
<keyword evidence="6" id="KW-0539">Nucleus</keyword>
<dbReference type="PANTHER" id="PTHR46373">
    <property type="entry name" value="PROTEIN RKD4"/>
    <property type="match status" value="1"/>
</dbReference>
<evidence type="ECO:0000256" key="4">
    <source>
        <dbReference type="ARBA" id="ARBA00023125"/>
    </source>
</evidence>
<evidence type="ECO:0000256" key="2">
    <source>
        <dbReference type="ARBA" id="ARBA00023015"/>
    </source>
</evidence>
<dbReference type="InterPro" id="IPR044607">
    <property type="entry name" value="RKD-like"/>
</dbReference>
<evidence type="ECO:0000256" key="5">
    <source>
        <dbReference type="ARBA" id="ARBA00023163"/>
    </source>
</evidence>
<dbReference type="PANTHER" id="PTHR46373:SF12">
    <property type="entry name" value="PROTEIN RKD5"/>
    <property type="match status" value="1"/>
</dbReference>
<evidence type="ECO:0000313" key="11">
    <source>
        <dbReference type="Proteomes" id="UP001497457"/>
    </source>
</evidence>
<keyword evidence="11" id="KW-1185">Reference proteome</keyword>
<organism evidence="10 11">
    <name type="scientific">Urochloa decumbens</name>
    <dbReference type="NCBI Taxonomy" id="240449"/>
    <lineage>
        <taxon>Eukaryota</taxon>
        <taxon>Viridiplantae</taxon>
        <taxon>Streptophyta</taxon>
        <taxon>Embryophyta</taxon>
        <taxon>Tracheophyta</taxon>
        <taxon>Spermatophyta</taxon>
        <taxon>Magnoliopsida</taxon>
        <taxon>Liliopsida</taxon>
        <taxon>Poales</taxon>
        <taxon>Poaceae</taxon>
        <taxon>PACMAD clade</taxon>
        <taxon>Panicoideae</taxon>
        <taxon>Panicodae</taxon>
        <taxon>Paniceae</taxon>
        <taxon>Melinidinae</taxon>
        <taxon>Urochloa</taxon>
    </lineage>
</organism>
<keyword evidence="3 7" id="KW-0175">Coiled coil</keyword>
<evidence type="ECO:0000256" key="8">
    <source>
        <dbReference type="SAM" id="MobiDB-lite"/>
    </source>
</evidence>
<feature type="domain" description="RWP-RK" evidence="9">
    <location>
        <begin position="178"/>
        <end position="263"/>
    </location>
</feature>
<dbReference type="AlphaFoldDB" id="A0ABC9C8K4"/>
<accession>A0ABC9C8K4</accession>
<protein>
    <recommendedName>
        <fullName evidence="9">RWP-RK domain-containing protein</fullName>
    </recommendedName>
</protein>
<keyword evidence="5" id="KW-0804">Transcription</keyword>
<feature type="region of interest" description="Disordered" evidence="8">
    <location>
        <begin position="322"/>
        <end position="342"/>
    </location>
</feature>
<sequence>MDMDAAVSTLTALSVFASTVEQAAFRSVHGYRVIGRKDGKWVRWERWVELQFLLSLSGARCLEVPVPAASPRILMAGWHGRPVFREGQTAGTWRCIVAFDSVAAVAPSSPPPPVLSPAVNPQLERLPNLYKDLQKVFQFPKVEKVPQRCGAKEQPIHSDEAGSSGSDSDGDPQSDKELVPPVQKQPRANRKHIDSITLDEIAQYFHLPIREASKTLKIGVSILKRKCRNYGIPRWPHRKIKSLDSLISDLEFVLEDDEEDKQQELQQLEEQQQAAAIKALTKRKMLLESEKETLQQKPASDLMTETKQFREDVFKRRYRAKSSVMEMEAAGHTAEASLGPDD</sequence>
<dbReference type="Proteomes" id="UP001497457">
    <property type="component" value="Chromosome 29rd"/>
</dbReference>
<dbReference type="PROSITE" id="PS51519">
    <property type="entry name" value="RWP_RK"/>
    <property type="match status" value="1"/>
</dbReference>
<evidence type="ECO:0000256" key="3">
    <source>
        <dbReference type="ARBA" id="ARBA00023054"/>
    </source>
</evidence>
<evidence type="ECO:0000256" key="6">
    <source>
        <dbReference type="ARBA" id="ARBA00023242"/>
    </source>
</evidence>
<feature type="coiled-coil region" evidence="7">
    <location>
        <begin position="251"/>
        <end position="297"/>
    </location>
</feature>
<keyword evidence="2" id="KW-0805">Transcription regulation</keyword>